<evidence type="ECO:0000259" key="13">
    <source>
        <dbReference type="Pfam" id="PF07715"/>
    </source>
</evidence>
<keyword evidence="15" id="KW-1185">Reference proteome</keyword>
<dbReference type="PANTHER" id="PTHR30069:SF53">
    <property type="entry name" value="COLICIN I RECEPTOR-RELATED"/>
    <property type="match status" value="1"/>
</dbReference>
<dbReference type="PROSITE" id="PS52016">
    <property type="entry name" value="TONB_DEPENDENT_REC_3"/>
    <property type="match status" value="1"/>
</dbReference>
<dbReference type="Gene3D" id="2.170.130.10">
    <property type="entry name" value="TonB-dependent receptor, plug domain"/>
    <property type="match status" value="1"/>
</dbReference>
<dbReference type="SUPFAM" id="SSF56935">
    <property type="entry name" value="Porins"/>
    <property type="match status" value="1"/>
</dbReference>
<dbReference type="Pfam" id="PF00593">
    <property type="entry name" value="TonB_dep_Rec_b-barrel"/>
    <property type="match status" value="1"/>
</dbReference>
<reference evidence="14 15" key="1">
    <citation type="submission" date="2020-08" db="EMBL/GenBank/DDBJ databases">
        <title>Genomic Encyclopedia of Type Strains, Phase IV (KMG-IV): sequencing the most valuable type-strain genomes for metagenomic binning, comparative biology and taxonomic classification.</title>
        <authorList>
            <person name="Goeker M."/>
        </authorList>
    </citation>
    <scope>NUCLEOTIDE SEQUENCE [LARGE SCALE GENOMIC DNA]</scope>
    <source>
        <strain evidence="14 15">DSM 102255</strain>
    </source>
</reference>
<evidence type="ECO:0000256" key="10">
    <source>
        <dbReference type="PROSITE-ProRule" id="PRU01360"/>
    </source>
</evidence>
<keyword evidence="5" id="KW-0732">Signal</keyword>
<feature type="domain" description="TonB-dependent receptor-like beta-barrel" evidence="12">
    <location>
        <begin position="193"/>
        <end position="603"/>
    </location>
</feature>
<name>A0A841IZ20_9SPHN</name>
<comment type="similarity">
    <text evidence="10 11">Belongs to the TonB-dependent receptor family.</text>
</comment>
<dbReference type="InterPro" id="IPR000531">
    <property type="entry name" value="Beta-barrel_TonB"/>
</dbReference>
<comment type="subcellular location">
    <subcellularLocation>
        <location evidence="1 10">Cell outer membrane</location>
        <topology evidence="1 10">Multi-pass membrane protein</topology>
    </subcellularLocation>
</comment>
<keyword evidence="7 11" id="KW-0798">TonB box</keyword>
<organism evidence="14 15">
    <name type="scientific">Sphingobium subterraneum</name>
    <dbReference type="NCBI Taxonomy" id="627688"/>
    <lineage>
        <taxon>Bacteria</taxon>
        <taxon>Pseudomonadati</taxon>
        <taxon>Pseudomonadota</taxon>
        <taxon>Alphaproteobacteria</taxon>
        <taxon>Sphingomonadales</taxon>
        <taxon>Sphingomonadaceae</taxon>
        <taxon>Sphingobium</taxon>
    </lineage>
</organism>
<evidence type="ECO:0000256" key="7">
    <source>
        <dbReference type="ARBA" id="ARBA00023077"/>
    </source>
</evidence>
<dbReference type="PANTHER" id="PTHR30069">
    <property type="entry name" value="TONB-DEPENDENT OUTER MEMBRANE RECEPTOR"/>
    <property type="match status" value="1"/>
</dbReference>
<evidence type="ECO:0000313" key="14">
    <source>
        <dbReference type="EMBL" id="MBB6122526.1"/>
    </source>
</evidence>
<evidence type="ECO:0000256" key="1">
    <source>
        <dbReference type="ARBA" id="ARBA00004571"/>
    </source>
</evidence>
<feature type="domain" description="TonB-dependent receptor plug" evidence="13">
    <location>
        <begin position="28"/>
        <end position="136"/>
    </location>
</feature>
<evidence type="ECO:0000256" key="8">
    <source>
        <dbReference type="ARBA" id="ARBA00023136"/>
    </source>
</evidence>
<dbReference type="AlphaFoldDB" id="A0A841IZ20"/>
<comment type="caution">
    <text evidence="14">The sequence shown here is derived from an EMBL/GenBank/DDBJ whole genome shotgun (WGS) entry which is preliminary data.</text>
</comment>
<dbReference type="GO" id="GO:0015889">
    <property type="term" value="P:cobalamin transport"/>
    <property type="evidence" value="ECO:0007669"/>
    <property type="project" value="TreeGrafter"/>
</dbReference>
<evidence type="ECO:0000256" key="6">
    <source>
        <dbReference type="ARBA" id="ARBA00023065"/>
    </source>
</evidence>
<dbReference type="Proteomes" id="UP000552700">
    <property type="component" value="Unassembled WGS sequence"/>
</dbReference>
<dbReference type="InterPro" id="IPR039426">
    <property type="entry name" value="TonB-dep_rcpt-like"/>
</dbReference>
<keyword evidence="4 10" id="KW-0812">Transmembrane</keyword>
<dbReference type="Pfam" id="PF07715">
    <property type="entry name" value="Plug"/>
    <property type="match status" value="1"/>
</dbReference>
<evidence type="ECO:0000256" key="11">
    <source>
        <dbReference type="RuleBase" id="RU003357"/>
    </source>
</evidence>
<evidence type="ECO:0000256" key="2">
    <source>
        <dbReference type="ARBA" id="ARBA00022448"/>
    </source>
</evidence>
<dbReference type="CDD" id="cd01347">
    <property type="entry name" value="ligand_gated_channel"/>
    <property type="match status" value="1"/>
</dbReference>
<dbReference type="GO" id="GO:0006811">
    <property type="term" value="P:monoatomic ion transport"/>
    <property type="evidence" value="ECO:0007669"/>
    <property type="project" value="UniProtKB-KW"/>
</dbReference>
<evidence type="ECO:0000256" key="5">
    <source>
        <dbReference type="ARBA" id="ARBA00022729"/>
    </source>
</evidence>
<dbReference type="EMBL" id="JACIJP010000001">
    <property type="protein sequence ID" value="MBB6122526.1"/>
    <property type="molecule type" value="Genomic_DNA"/>
</dbReference>
<sequence>MSTPAFAEPDAGAGDAIVVTAGRTEQPLSQVGSSVTVIDAAQIEQRQTAVVLDLLRTVPGTTIARNGGVGNLSSVFLRGASADHTVALIDGVKINDPSATAAGYDFGRMLIGNIDRIEIVRGSQSVLWGSQAIGGVVNMITREPTEDVHATGRAEYGYRNTADVVGNVSGKFGPVSASVGGGYYRTDGVSAFNEDRGGREKDGYRQFGANAKVSVALSEAISVDLRGWYTDDRAEIDGFASTPPFAFGDTDAYTKNKQLVGYSGLDVALFDGKFRNRFGYAYTRIDRDSYDPAGTPKLQDDARGRNERWEYQGVADLTQGVLATFGAETEESAFRDVSDFGFGADRVSGRSRLTSVYGQLSVTPTAGLTLTGGARYDHHNDFGGKTSFAGNVVYSPNGGSTTLRASYGEGFKAPSLYQLSSIYGNTALRPETSKSWDVGVTQQALDGAIVASATWFDRKTRNLIDFTFCNALNDPSPLCVNTGFGVLFGFYDNVRAAKAHGLELTLTLKPVEALTLQSNYSYVASTDRTTGLDLQRRPRHSVNSAIDYRWPFGLSTGATITHVGASFDDVANNRKLQGYVLVDLRASFPLTQQLDVYGRVENLFDSEYETARLYGSLGRAAYVGVRLRY</sequence>
<keyword evidence="2 10" id="KW-0813">Transport</keyword>
<gene>
    <name evidence="14" type="ORF">FHS92_000233</name>
</gene>
<dbReference type="InterPro" id="IPR012910">
    <property type="entry name" value="Plug_dom"/>
</dbReference>
<evidence type="ECO:0000256" key="4">
    <source>
        <dbReference type="ARBA" id="ARBA00022692"/>
    </source>
</evidence>
<dbReference type="GO" id="GO:0009279">
    <property type="term" value="C:cell outer membrane"/>
    <property type="evidence" value="ECO:0007669"/>
    <property type="project" value="UniProtKB-SubCell"/>
</dbReference>
<keyword evidence="8 10" id="KW-0472">Membrane</keyword>
<keyword evidence="3 10" id="KW-1134">Transmembrane beta strand</keyword>
<dbReference type="InterPro" id="IPR037066">
    <property type="entry name" value="Plug_dom_sf"/>
</dbReference>
<accession>A0A841IZ20</accession>
<evidence type="ECO:0000256" key="3">
    <source>
        <dbReference type="ARBA" id="ARBA00022452"/>
    </source>
</evidence>
<evidence type="ECO:0000259" key="12">
    <source>
        <dbReference type="Pfam" id="PF00593"/>
    </source>
</evidence>
<keyword evidence="9 10" id="KW-0998">Cell outer membrane</keyword>
<keyword evidence="6" id="KW-0406">Ion transport</keyword>
<dbReference type="InterPro" id="IPR036942">
    <property type="entry name" value="Beta-barrel_TonB_sf"/>
</dbReference>
<evidence type="ECO:0000256" key="9">
    <source>
        <dbReference type="ARBA" id="ARBA00023237"/>
    </source>
</evidence>
<protein>
    <submittedName>
        <fullName evidence="14">Vitamin B12 transporter</fullName>
    </submittedName>
</protein>
<proteinExistence type="inferred from homology"/>
<evidence type="ECO:0000313" key="15">
    <source>
        <dbReference type="Proteomes" id="UP000552700"/>
    </source>
</evidence>
<dbReference type="Gene3D" id="2.40.170.20">
    <property type="entry name" value="TonB-dependent receptor, beta-barrel domain"/>
    <property type="match status" value="1"/>
</dbReference>